<evidence type="ECO:0000256" key="2">
    <source>
        <dbReference type="ARBA" id="ARBA00023125"/>
    </source>
</evidence>
<sequence length="217" mass="23503">MSISITPPRNRSGLVSLGTKYSRLLAVIEKSARAAESGARTTSPDVLDLQRRAIASLQESAEIAVSLAERLGDTCPRDITCLHLGDWNRCNSCFDEQAGRFFEQAGKYLAAITTATDPTPIINTKGRTVQKSCDAFPERAASFTEAQQRVFDLLVTGLPNKLIAYEIGVSEATIKAHVSAVLRKLRVRSRAQAIALSSAFERTRNGEASSSSLSELD</sequence>
<dbReference type="InterPro" id="IPR016032">
    <property type="entry name" value="Sig_transdc_resp-reg_C-effctor"/>
</dbReference>
<protein>
    <submittedName>
        <fullName evidence="5">Regulatory LuxR family protein</fullName>
    </submittedName>
</protein>
<dbReference type="AlphaFoldDB" id="A0A366F3I0"/>
<dbReference type="InterPro" id="IPR036388">
    <property type="entry name" value="WH-like_DNA-bd_sf"/>
</dbReference>
<dbReference type="PANTHER" id="PTHR44688:SF16">
    <property type="entry name" value="DNA-BINDING TRANSCRIPTIONAL ACTIVATOR DEVR_DOSR"/>
    <property type="match status" value="1"/>
</dbReference>
<dbReference type="RefSeq" id="WP_113891123.1">
    <property type="nucleotide sequence ID" value="NZ_QNRK01000025.1"/>
</dbReference>
<dbReference type="Gene3D" id="1.10.10.10">
    <property type="entry name" value="Winged helix-like DNA-binding domain superfamily/Winged helix DNA-binding domain"/>
    <property type="match status" value="1"/>
</dbReference>
<evidence type="ECO:0000256" key="3">
    <source>
        <dbReference type="ARBA" id="ARBA00023163"/>
    </source>
</evidence>
<dbReference type="PROSITE" id="PS50043">
    <property type="entry name" value="HTH_LUXR_2"/>
    <property type="match status" value="1"/>
</dbReference>
<dbReference type="PRINTS" id="PR00038">
    <property type="entry name" value="HTHLUXR"/>
</dbReference>
<name>A0A366F3I0_9HYPH</name>
<dbReference type="PANTHER" id="PTHR44688">
    <property type="entry name" value="DNA-BINDING TRANSCRIPTIONAL ACTIVATOR DEVR_DOSR"/>
    <property type="match status" value="1"/>
</dbReference>
<reference evidence="5 6" key="1">
    <citation type="submission" date="2018-06" db="EMBL/GenBank/DDBJ databases">
        <title>Genomic Encyclopedia of Type Strains, Phase IV (KMG-IV): sequencing the most valuable type-strain genomes for metagenomic binning, comparative biology and taxonomic classification.</title>
        <authorList>
            <person name="Goeker M."/>
        </authorList>
    </citation>
    <scope>NUCLEOTIDE SEQUENCE [LARGE SCALE GENOMIC DNA]</scope>
    <source>
        <strain evidence="5 6">DSM 24875</strain>
    </source>
</reference>
<evidence type="ECO:0000313" key="6">
    <source>
        <dbReference type="Proteomes" id="UP000253529"/>
    </source>
</evidence>
<keyword evidence="6" id="KW-1185">Reference proteome</keyword>
<dbReference type="Proteomes" id="UP000253529">
    <property type="component" value="Unassembled WGS sequence"/>
</dbReference>
<organism evidence="5 6">
    <name type="scientific">Roseiarcus fermentans</name>
    <dbReference type="NCBI Taxonomy" id="1473586"/>
    <lineage>
        <taxon>Bacteria</taxon>
        <taxon>Pseudomonadati</taxon>
        <taxon>Pseudomonadota</taxon>
        <taxon>Alphaproteobacteria</taxon>
        <taxon>Hyphomicrobiales</taxon>
        <taxon>Roseiarcaceae</taxon>
        <taxon>Roseiarcus</taxon>
    </lineage>
</organism>
<evidence type="ECO:0000256" key="1">
    <source>
        <dbReference type="ARBA" id="ARBA00023015"/>
    </source>
</evidence>
<keyword evidence="3" id="KW-0804">Transcription</keyword>
<proteinExistence type="predicted"/>
<evidence type="ECO:0000259" key="4">
    <source>
        <dbReference type="PROSITE" id="PS50043"/>
    </source>
</evidence>
<dbReference type="PROSITE" id="PS00622">
    <property type="entry name" value="HTH_LUXR_1"/>
    <property type="match status" value="1"/>
</dbReference>
<keyword evidence="1" id="KW-0805">Transcription regulation</keyword>
<gene>
    <name evidence="5" type="ORF">DFR50_12522</name>
</gene>
<dbReference type="SUPFAM" id="SSF46894">
    <property type="entry name" value="C-terminal effector domain of the bipartite response regulators"/>
    <property type="match status" value="1"/>
</dbReference>
<dbReference type="GO" id="GO:0006355">
    <property type="term" value="P:regulation of DNA-templated transcription"/>
    <property type="evidence" value="ECO:0007669"/>
    <property type="project" value="InterPro"/>
</dbReference>
<keyword evidence="2" id="KW-0238">DNA-binding</keyword>
<feature type="domain" description="HTH luxR-type" evidence="4">
    <location>
        <begin position="136"/>
        <end position="201"/>
    </location>
</feature>
<dbReference type="EMBL" id="QNRK01000025">
    <property type="protein sequence ID" value="RBP08540.1"/>
    <property type="molecule type" value="Genomic_DNA"/>
</dbReference>
<evidence type="ECO:0000313" key="5">
    <source>
        <dbReference type="EMBL" id="RBP08540.1"/>
    </source>
</evidence>
<accession>A0A366F3I0</accession>
<dbReference type="OrthoDB" id="9782655at2"/>
<dbReference type="GO" id="GO:0003677">
    <property type="term" value="F:DNA binding"/>
    <property type="evidence" value="ECO:0007669"/>
    <property type="project" value="UniProtKB-KW"/>
</dbReference>
<dbReference type="Pfam" id="PF00196">
    <property type="entry name" value="GerE"/>
    <property type="match status" value="1"/>
</dbReference>
<comment type="caution">
    <text evidence="5">The sequence shown here is derived from an EMBL/GenBank/DDBJ whole genome shotgun (WGS) entry which is preliminary data.</text>
</comment>
<dbReference type="SMART" id="SM00421">
    <property type="entry name" value="HTH_LUXR"/>
    <property type="match status" value="1"/>
</dbReference>
<dbReference type="InterPro" id="IPR000792">
    <property type="entry name" value="Tscrpt_reg_LuxR_C"/>
</dbReference>
<dbReference type="CDD" id="cd06170">
    <property type="entry name" value="LuxR_C_like"/>
    <property type="match status" value="1"/>
</dbReference>